<sequence>MAATVTRNDFKHFWDTYSHNADNTAMMLNQNAEELEELDRVDILSCLPDLKGKDVVDIGAGIGRFTAMFAQTARHVLSTDFIENFVKKNQELNERHNNIDYLVGDAVNLKLQPESVDLVFTNWLMMYLTDEEVIHFLTNALRWLKPNGYIHLRESCSEPSTARTTGTMHRKNSENPTSYRFSSLYIKLFRSIITEGSDGATYRYKVLWSTSVPTYIMRQNNWRQVHWLLKKERFEGGSGSLPFDRFLDQFSNVWKNEQIRWDSILNGEECCWTDEIFEKALSIEPSHRNATTFLYTPRALAYHVHINAHLLSKKFSCNVWDVETNEFYYRTSLTKANKMRDHRVRFGWNSDLDSALNFWMEKNATFDLFMATELLSTVEPETISKIQVAAV</sequence>
<dbReference type="AlphaFoldDB" id="A0A0N4V1I3"/>
<evidence type="ECO:0000256" key="4">
    <source>
        <dbReference type="ARBA" id="ARBA00035674"/>
    </source>
</evidence>
<dbReference type="STRING" id="51028.A0A0N4V1I3"/>
<keyword evidence="7" id="KW-1185">Reference proteome</keyword>
<reference evidence="8" key="1">
    <citation type="submission" date="2017-02" db="UniProtKB">
        <authorList>
            <consortium name="WormBaseParasite"/>
        </authorList>
    </citation>
    <scope>IDENTIFICATION</scope>
</reference>
<dbReference type="InterPro" id="IPR013216">
    <property type="entry name" value="Methyltransf_11"/>
</dbReference>
<dbReference type="GO" id="GO:0000234">
    <property type="term" value="F:phosphoethanolamine N-methyltransferase activity"/>
    <property type="evidence" value="ECO:0007669"/>
    <property type="project" value="UniProtKB-EC"/>
</dbReference>
<reference evidence="6 7" key="2">
    <citation type="submission" date="2018-10" db="EMBL/GenBank/DDBJ databases">
        <authorList>
            <consortium name="Pathogen Informatics"/>
        </authorList>
    </citation>
    <scope>NUCLEOTIDE SEQUENCE [LARGE SCALE GENOMIC DNA]</scope>
</reference>
<protein>
    <recommendedName>
        <fullName evidence="4">phosphoethanolamine N-methyltransferase</fullName>
        <ecNumber evidence="4">2.1.1.103</ecNumber>
    </recommendedName>
</protein>
<evidence type="ECO:0000256" key="2">
    <source>
        <dbReference type="ARBA" id="ARBA00005189"/>
    </source>
</evidence>
<evidence type="ECO:0000259" key="5">
    <source>
        <dbReference type="Pfam" id="PF08241"/>
    </source>
</evidence>
<dbReference type="WBParaSite" id="EVEC_0000381201-mRNA-1">
    <property type="protein sequence ID" value="EVEC_0000381201-mRNA-1"/>
    <property type="gene ID" value="EVEC_0000381201"/>
</dbReference>
<dbReference type="EC" id="2.1.1.103" evidence="4"/>
<evidence type="ECO:0000313" key="6">
    <source>
        <dbReference type="EMBL" id="VDD88377.1"/>
    </source>
</evidence>
<comment type="pathway">
    <text evidence="1">Phospholipid metabolism; phosphatidylcholine biosynthesis.</text>
</comment>
<evidence type="ECO:0000256" key="3">
    <source>
        <dbReference type="ARBA" id="ARBA00022679"/>
    </source>
</evidence>
<dbReference type="Gene3D" id="3.40.50.150">
    <property type="entry name" value="Vaccinia Virus protein VP39"/>
    <property type="match status" value="1"/>
</dbReference>
<evidence type="ECO:0000313" key="8">
    <source>
        <dbReference type="WBParaSite" id="EVEC_0000381201-mRNA-1"/>
    </source>
</evidence>
<dbReference type="InterPro" id="IPR029063">
    <property type="entry name" value="SAM-dependent_MTases_sf"/>
</dbReference>
<dbReference type="SUPFAM" id="SSF53335">
    <property type="entry name" value="S-adenosyl-L-methionine-dependent methyltransferases"/>
    <property type="match status" value="1"/>
</dbReference>
<dbReference type="Pfam" id="PF08241">
    <property type="entry name" value="Methyltransf_11"/>
    <property type="match status" value="1"/>
</dbReference>
<dbReference type="PANTHER" id="PTHR44307">
    <property type="entry name" value="PHOSPHOETHANOLAMINE METHYLTRANSFERASE"/>
    <property type="match status" value="1"/>
</dbReference>
<keyword evidence="3" id="KW-0808">Transferase</keyword>
<name>A0A0N4V1I3_ENTVE</name>
<comment type="pathway">
    <text evidence="2">Lipid metabolism.</text>
</comment>
<gene>
    <name evidence="6" type="ORF">EVEC_LOCUS3520</name>
</gene>
<dbReference type="PANTHER" id="PTHR44307:SF18">
    <property type="entry name" value="PHOSPHOETHANOLAMINE N-METHYLTRANSFERASE 1"/>
    <property type="match status" value="1"/>
</dbReference>
<evidence type="ECO:0000313" key="7">
    <source>
        <dbReference type="Proteomes" id="UP000274131"/>
    </source>
</evidence>
<dbReference type="OrthoDB" id="8300214at2759"/>
<feature type="domain" description="Methyltransferase type 11" evidence="5">
    <location>
        <begin position="56"/>
        <end position="150"/>
    </location>
</feature>
<proteinExistence type="predicted"/>
<dbReference type="EMBL" id="UXUI01007613">
    <property type="protein sequence ID" value="VDD88377.1"/>
    <property type="molecule type" value="Genomic_DNA"/>
</dbReference>
<organism evidence="8">
    <name type="scientific">Enterobius vermicularis</name>
    <name type="common">Human pinworm</name>
    <dbReference type="NCBI Taxonomy" id="51028"/>
    <lineage>
        <taxon>Eukaryota</taxon>
        <taxon>Metazoa</taxon>
        <taxon>Ecdysozoa</taxon>
        <taxon>Nematoda</taxon>
        <taxon>Chromadorea</taxon>
        <taxon>Rhabditida</taxon>
        <taxon>Spirurina</taxon>
        <taxon>Oxyuridomorpha</taxon>
        <taxon>Oxyuroidea</taxon>
        <taxon>Oxyuridae</taxon>
        <taxon>Enterobius</taxon>
    </lineage>
</organism>
<dbReference type="Proteomes" id="UP000274131">
    <property type="component" value="Unassembled WGS sequence"/>
</dbReference>
<dbReference type="Gene3D" id="3.40.50.12180">
    <property type="match status" value="1"/>
</dbReference>
<dbReference type="CDD" id="cd02440">
    <property type="entry name" value="AdoMet_MTases"/>
    <property type="match status" value="1"/>
</dbReference>
<accession>A0A0N4V1I3</accession>
<evidence type="ECO:0000256" key="1">
    <source>
        <dbReference type="ARBA" id="ARBA00004969"/>
    </source>
</evidence>